<sequence>MYDAVVFDVDGVILRRHPDYPSVYRDAVRDAFRAFDVDPSPEDVESFFGGASKSLAEMRATCDRHDIDLETFWPERERRSAALQRRMIERGDRVLYDDVSVLSTLAETHALGFVSSNQHETIEFVVEHFDLADDLETFHGRRPTVDGFERTKPDTHYLDAALDDLETRDALYVGDGGHDVVAAHRAGLDSAFVWRDHRDGYDLPESPTHEVDRLTDLLDVI</sequence>
<protein>
    <submittedName>
        <fullName evidence="2">HAD family hydrolase</fullName>
        <ecNumber evidence="2">3.-.-.-</ecNumber>
    </submittedName>
</protein>
<dbReference type="EC" id="3.-.-.-" evidence="2"/>
<dbReference type="InterPro" id="IPR023214">
    <property type="entry name" value="HAD_sf"/>
</dbReference>
<comment type="similarity">
    <text evidence="1">Belongs to the HAD-like hydrolase superfamily.</text>
</comment>
<dbReference type="InterPro" id="IPR023198">
    <property type="entry name" value="PGP-like_dom2"/>
</dbReference>
<dbReference type="PANTHER" id="PTHR43434">
    <property type="entry name" value="PHOSPHOGLYCOLATE PHOSPHATASE"/>
    <property type="match status" value="1"/>
</dbReference>
<proteinExistence type="inferred from homology"/>
<dbReference type="InterPro" id="IPR036412">
    <property type="entry name" value="HAD-like_sf"/>
</dbReference>
<dbReference type="Proteomes" id="UP001596395">
    <property type="component" value="Unassembled WGS sequence"/>
</dbReference>
<name>A0ABD5VCU4_9EURY</name>
<reference evidence="2 3" key="1">
    <citation type="journal article" date="2019" name="Int. J. Syst. Evol. Microbiol.">
        <title>The Global Catalogue of Microorganisms (GCM) 10K type strain sequencing project: providing services to taxonomists for standard genome sequencing and annotation.</title>
        <authorList>
            <consortium name="The Broad Institute Genomics Platform"/>
            <consortium name="The Broad Institute Genome Sequencing Center for Infectious Disease"/>
            <person name="Wu L."/>
            <person name="Ma J."/>
        </authorList>
    </citation>
    <scope>NUCLEOTIDE SEQUENCE [LARGE SCALE GENOMIC DNA]</scope>
    <source>
        <strain evidence="2 3">GX26</strain>
    </source>
</reference>
<dbReference type="Gene3D" id="3.40.50.1000">
    <property type="entry name" value="HAD superfamily/HAD-like"/>
    <property type="match status" value="1"/>
</dbReference>
<evidence type="ECO:0000256" key="1">
    <source>
        <dbReference type="ARBA" id="ARBA00007958"/>
    </source>
</evidence>
<evidence type="ECO:0000313" key="2">
    <source>
        <dbReference type="EMBL" id="MFC6951980.1"/>
    </source>
</evidence>
<dbReference type="InterPro" id="IPR006439">
    <property type="entry name" value="HAD-SF_hydro_IA"/>
</dbReference>
<gene>
    <name evidence="2" type="ORF">ACFQGB_03810</name>
</gene>
<dbReference type="EMBL" id="JBHSXN010000001">
    <property type="protein sequence ID" value="MFC6951980.1"/>
    <property type="molecule type" value="Genomic_DNA"/>
</dbReference>
<dbReference type="SFLD" id="SFLDS00003">
    <property type="entry name" value="Haloacid_Dehalogenase"/>
    <property type="match status" value="1"/>
</dbReference>
<evidence type="ECO:0000313" key="3">
    <source>
        <dbReference type="Proteomes" id="UP001596395"/>
    </source>
</evidence>
<organism evidence="2 3">
    <name type="scientific">Halorubellus litoreus</name>
    <dbReference type="NCBI Taxonomy" id="755308"/>
    <lineage>
        <taxon>Archaea</taxon>
        <taxon>Methanobacteriati</taxon>
        <taxon>Methanobacteriota</taxon>
        <taxon>Stenosarchaea group</taxon>
        <taxon>Halobacteria</taxon>
        <taxon>Halobacteriales</taxon>
        <taxon>Halorubellaceae</taxon>
        <taxon>Halorubellus</taxon>
    </lineage>
</organism>
<dbReference type="GO" id="GO:0016787">
    <property type="term" value="F:hydrolase activity"/>
    <property type="evidence" value="ECO:0007669"/>
    <property type="project" value="UniProtKB-KW"/>
</dbReference>
<dbReference type="NCBIfam" id="TIGR01549">
    <property type="entry name" value="HAD-SF-IA-v1"/>
    <property type="match status" value="1"/>
</dbReference>
<dbReference type="PANTHER" id="PTHR43434:SF1">
    <property type="entry name" value="PHOSPHOGLYCOLATE PHOSPHATASE"/>
    <property type="match status" value="1"/>
</dbReference>
<dbReference type="RefSeq" id="WP_336348981.1">
    <property type="nucleotide sequence ID" value="NZ_JAZAQL010000001.1"/>
</dbReference>
<dbReference type="InterPro" id="IPR041492">
    <property type="entry name" value="HAD_2"/>
</dbReference>
<dbReference type="Gene3D" id="1.10.150.240">
    <property type="entry name" value="Putative phosphatase, domain 2"/>
    <property type="match status" value="1"/>
</dbReference>
<keyword evidence="3" id="KW-1185">Reference proteome</keyword>
<dbReference type="Pfam" id="PF13419">
    <property type="entry name" value="HAD_2"/>
    <property type="match status" value="1"/>
</dbReference>
<keyword evidence="2" id="KW-0378">Hydrolase</keyword>
<comment type="caution">
    <text evidence="2">The sequence shown here is derived from an EMBL/GenBank/DDBJ whole genome shotgun (WGS) entry which is preliminary data.</text>
</comment>
<accession>A0ABD5VCU4</accession>
<dbReference type="SUPFAM" id="SSF56784">
    <property type="entry name" value="HAD-like"/>
    <property type="match status" value="1"/>
</dbReference>
<dbReference type="AlphaFoldDB" id="A0ABD5VCU4"/>
<dbReference type="SFLD" id="SFLDG01129">
    <property type="entry name" value="C1.5:_HAD__Beta-PGM__Phosphata"/>
    <property type="match status" value="1"/>
</dbReference>
<dbReference type="InterPro" id="IPR050155">
    <property type="entry name" value="HAD-like_hydrolase_sf"/>
</dbReference>